<dbReference type="Proteomes" id="UP000640489">
    <property type="component" value="Unassembled WGS sequence"/>
</dbReference>
<protein>
    <submittedName>
        <fullName evidence="1">Uncharacterized protein</fullName>
    </submittedName>
</protein>
<proteinExistence type="predicted"/>
<accession>A0A930VCP7</accession>
<comment type="caution">
    <text evidence="1">The sequence shown here is derived from an EMBL/GenBank/DDBJ whole genome shotgun (WGS) entry which is preliminary data.</text>
</comment>
<keyword evidence="2" id="KW-1185">Reference proteome</keyword>
<name>A0A930VCP7_9ACTN</name>
<evidence type="ECO:0000313" key="1">
    <source>
        <dbReference type="EMBL" id="MBF4762425.1"/>
    </source>
</evidence>
<reference evidence="1" key="1">
    <citation type="submission" date="2020-11" db="EMBL/GenBank/DDBJ databases">
        <title>Nocardioides sp. nov., isolated from Soil of Cynanchum wilfordii Hemsley rhizosphere.</title>
        <authorList>
            <person name="Lee J.-S."/>
            <person name="Suh M.K."/>
            <person name="Kim J.-S."/>
        </authorList>
    </citation>
    <scope>NUCLEOTIDE SEQUENCE</scope>
    <source>
        <strain evidence="1">KCTC 19275</strain>
    </source>
</reference>
<organism evidence="1 2">
    <name type="scientific">Nocardioides islandensis</name>
    <dbReference type="NCBI Taxonomy" id="433663"/>
    <lineage>
        <taxon>Bacteria</taxon>
        <taxon>Bacillati</taxon>
        <taxon>Actinomycetota</taxon>
        <taxon>Actinomycetes</taxon>
        <taxon>Propionibacteriales</taxon>
        <taxon>Nocardioidaceae</taxon>
        <taxon>Nocardioides</taxon>
    </lineage>
</organism>
<dbReference type="AlphaFoldDB" id="A0A930VCP7"/>
<sequence>MTTTSTFRIPKATITGLYGRILSAYARRTWGEVPDNACVLWRNQKVMKENERARFNSAAGLRSAGTVRSGS</sequence>
<dbReference type="RefSeq" id="WP_194705540.1">
    <property type="nucleotide sequence ID" value="NZ_JADKPN010000001.1"/>
</dbReference>
<gene>
    <name evidence="1" type="ORF">ISU07_04755</name>
</gene>
<dbReference type="EMBL" id="JADKPN010000001">
    <property type="protein sequence ID" value="MBF4762425.1"/>
    <property type="molecule type" value="Genomic_DNA"/>
</dbReference>
<evidence type="ECO:0000313" key="2">
    <source>
        <dbReference type="Proteomes" id="UP000640489"/>
    </source>
</evidence>